<dbReference type="RefSeq" id="WP_182674441.1">
    <property type="nucleotide sequence ID" value="NZ_BMSU01000009.1"/>
</dbReference>
<dbReference type="AlphaFoldDB" id="A0AA40S8S5"/>
<accession>A0AA40S8S5</accession>
<protein>
    <submittedName>
        <fullName evidence="1">Uncharacterized protein</fullName>
    </submittedName>
</protein>
<organism evidence="1 2">
    <name type="scientific">Streptomyces calvus</name>
    <dbReference type="NCBI Taxonomy" id="67282"/>
    <lineage>
        <taxon>Bacteria</taxon>
        <taxon>Bacillati</taxon>
        <taxon>Actinomycetota</taxon>
        <taxon>Actinomycetes</taxon>
        <taxon>Kitasatosporales</taxon>
        <taxon>Streptomycetaceae</taxon>
        <taxon>Streptomyces</taxon>
    </lineage>
</organism>
<name>A0AA40S8S5_9ACTN</name>
<dbReference type="EMBL" id="JACJIE010000001">
    <property type="protein sequence ID" value="MBA8941858.1"/>
    <property type="molecule type" value="Genomic_DNA"/>
</dbReference>
<reference evidence="1 2" key="1">
    <citation type="submission" date="2020-08" db="EMBL/GenBank/DDBJ databases">
        <title>Genomic Encyclopedia of Type Strains, Phase III (KMG-III): the genomes of soil and plant-associated and newly described type strains.</title>
        <authorList>
            <person name="Whitman W."/>
        </authorList>
    </citation>
    <scope>NUCLEOTIDE SEQUENCE [LARGE SCALE GENOMIC DNA]</scope>
    <source>
        <strain evidence="1 2">CECT 3271</strain>
    </source>
</reference>
<comment type="caution">
    <text evidence="1">The sequence shown here is derived from an EMBL/GenBank/DDBJ whole genome shotgun (WGS) entry which is preliminary data.</text>
</comment>
<proteinExistence type="predicted"/>
<evidence type="ECO:0000313" key="2">
    <source>
        <dbReference type="Proteomes" id="UP000530412"/>
    </source>
</evidence>
<gene>
    <name evidence="1" type="ORF">FHS33_000247</name>
</gene>
<evidence type="ECO:0000313" key="1">
    <source>
        <dbReference type="EMBL" id="MBA8941858.1"/>
    </source>
</evidence>
<sequence>MNGVRDRLGLLCDQLTRHRAMTTEIAAAGAGPQLEELLDLLSAAPDTSAARLGELLDAIEEACARHGLAPLDVRGPVDGRPGNGRLPPGFALTTDGAAASGAGTVDAWVCPWGRCGRVVFPEEEAGPPACAAGDEPLHAFPPR</sequence>
<dbReference type="Proteomes" id="UP000530412">
    <property type="component" value="Unassembled WGS sequence"/>
</dbReference>